<dbReference type="InterPro" id="IPR001926">
    <property type="entry name" value="TrpB-like_PALP"/>
</dbReference>
<name>A0ABN2TYW2_9ACTN</name>
<sequence length="404" mass="40845">MTTTALPPGPADTVLDHVGTARLFRLQRLVPNGTGRLWVKWERANPGGSAEDRPARHIVDVAERRGLLRPGGTIVEASSGDFGVSLAMVGAARGYRVIVVVGPEASAATRAALRAFGAEVVLAADGVRDGSDGAASESPAAVANRLARGIPDAFRPDQRLSLLDSQAHYLTTAREILEETGGDFDILVAPVGAGGQLAGLSRRLREQAPHVRVVAADLPAATRSPGSGRGWIAWNLDLGLIDAAYRVPTADAAGACRALARHEGVLTGPVSGAAALVGLREALTAGPGARVVAVLADGGDRHLDTVYDDGWLAGRGLPVAVPTLPELRARARGIVPVGAAPGTAASGGMSGGMSGAAVGTANGTANGTAHGAATGAARIPAAAMAGAVTSRLAFDPHRSWEDPA</sequence>
<dbReference type="SUPFAM" id="SSF53686">
    <property type="entry name" value="Tryptophan synthase beta subunit-like PLP-dependent enzymes"/>
    <property type="match status" value="1"/>
</dbReference>
<accession>A0ABN2TYW2</accession>
<dbReference type="RefSeq" id="WP_344665434.1">
    <property type="nucleotide sequence ID" value="NZ_BAAAQN010000009.1"/>
</dbReference>
<evidence type="ECO:0000256" key="2">
    <source>
        <dbReference type="ARBA" id="ARBA00022898"/>
    </source>
</evidence>
<organism evidence="4 5">
    <name type="scientific">Catenulispora yoronensis</name>
    <dbReference type="NCBI Taxonomy" id="450799"/>
    <lineage>
        <taxon>Bacteria</taxon>
        <taxon>Bacillati</taxon>
        <taxon>Actinomycetota</taxon>
        <taxon>Actinomycetes</taxon>
        <taxon>Catenulisporales</taxon>
        <taxon>Catenulisporaceae</taxon>
        <taxon>Catenulispora</taxon>
    </lineage>
</organism>
<comment type="caution">
    <text evidence="4">The sequence shown here is derived from an EMBL/GenBank/DDBJ whole genome shotgun (WGS) entry which is preliminary data.</text>
</comment>
<keyword evidence="5" id="KW-1185">Reference proteome</keyword>
<dbReference type="Gene3D" id="3.40.50.1100">
    <property type="match status" value="2"/>
</dbReference>
<evidence type="ECO:0000313" key="4">
    <source>
        <dbReference type="EMBL" id="GAA2023987.1"/>
    </source>
</evidence>
<protein>
    <submittedName>
        <fullName evidence="4">Pyridoxal-phosphate dependent enzyme</fullName>
    </submittedName>
</protein>
<dbReference type="EMBL" id="BAAAQN010000009">
    <property type="protein sequence ID" value="GAA2023987.1"/>
    <property type="molecule type" value="Genomic_DNA"/>
</dbReference>
<comment type="cofactor">
    <cofactor evidence="1">
        <name>pyridoxal 5'-phosphate</name>
        <dbReference type="ChEBI" id="CHEBI:597326"/>
    </cofactor>
</comment>
<dbReference type="CDD" id="cd01561">
    <property type="entry name" value="CBS_like"/>
    <property type="match status" value="1"/>
</dbReference>
<evidence type="ECO:0000259" key="3">
    <source>
        <dbReference type="Pfam" id="PF00291"/>
    </source>
</evidence>
<dbReference type="InterPro" id="IPR050214">
    <property type="entry name" value="Cys_Synth/Cystath_Beta-Synth"/>
</dbReference>
<dbReference type="Pfam" id="PF00291">
    <property type="entry name" value="PALP"/>
    <property type="match status" value="1"/>
</dbReference>
<dbReference type="PANTHER" id="PTHR10314">
    <property type="entry name" value="CYSTATHIONINE BETA-SYNTHASE"/>
    <property type="match status" value="1"/>
</dbReference>
<dbReference type="InterPro" id="IPR036052">
    <property type="entry name" value="TrpB-like_PALP_sf"/>
</dbReference>
<gene>
    <name evidence="4" type="ORF">GCM10009839_22130</name>
</gene>
<feature type="domain" description="Tryptophan synthase beta chain-like PALP" evidence="3">
    <location>
        <begin position="15"/>
        <end position="297"/>
    </location>
</feature>
<evidence type="ECO:0000313" key="5">
    <source>
        <dbReference type="Proteomes" id="UP001500751"/>
    </source>
</evidence>
<keyword evidence="2" id="KW-0663">Pyridoxal phosphate</keyword>
<dbReference type="Proteomes" id="UP001500751">
    <property type="component" value="Unassembled WGS sequence"/>
</dbReference>
<proteinExistence type="predicted"/>
<reference evidence="4 5" key="1">
    <citation type="journal article" date="2019" name="Int. J. Syst. Evol. Microbiol.">
        <title>The Global Catalogue of Microorganisms (GCM) 10K type strain sequencing project: providing services to taxonomists for standard genome sequencing and annotation.</title>
        <authorList>
            <consortium name="The Broad Institute Genomics Platform"/>
            <consortium name="The Broad Institute Genome Sequencing Center for Infectious Disease"/>
            <person name="Wu L."/>
            <person name="Ma J."/>
        </authorList>
    </citation>
    <scope>NUCLEOTIDE SEQUENCE [LARGE SCALE GENOMIC DNA]</scope>
    <source>
        <strain evidence="4 5">JCM 16014</strain>
    </source>
</reference>
<evidence type="ECO:0000256" key="1">
    <source>
        <dbReference type="ARBA" id="ARBA00001933"/>
    </source>
</evidence>